<gene>
    <name evidence="1" type="ORF">PTKU64_80870</name>
</gene>
<sequence length="162" mass="16204">MSGNTLIDNAAIDFPASGPAATASVMGSVKARQSLSLNDAEASGIRVFTGTYDSAYDTPTNISDVVGIWAGGGGAVGEARLAISPDLSFTGAQGTCSFSGMVRARPSGNHVFDGTATFNDASCVLGAGTSVSVEAVVSGTRITAVGVNSWITVGFVFVGTKQ</sequence>
<organism evidence="1 2">
    <name type="scientific">Paraburkholderia terrae</name>
    <dbReference type="NCBI Taxonomy" id="311230"/>
    <lineage>
        <taxon>Bacteria</taxon>
        <taxon>Pseudomonadati</taxon>
        <taxon>Pseudomonadota</taxon>
        <taxon>Betaproteobacteria</taxon>
        <taxon>Burkholderiales</taxon>
        <taxon>Burkholderiaceae</taxon>
        <taxon>Paraburkholderia</taxon>
    </lineage>
</organism>
<evidence type="ECO:0000313" key="2">
    <source>
        <dbReference type="Proteomes" id="UP001319874"/>
    </source>
</evidence>
<protein>
    <submittedName>
        <fullName evidence="1">Uncharacterized protein</fullName>
    </submittedName>
</protein>
<evidence type="ECO:0000313" key="1">
    <source>
        <dbReference type="EMBL" id="BCZ84412.1"/>
    </source>
</evidence>
<keyword evidence="2" id="KW-1185">Reference proteome</keyword>
<dbReference type="Proteomes" id="UP001319874">
    <property type="component" value="Chromosome 4"/>
</dbReference>
<accession>A0ABM7TZL3</accession>
<name>A0ABM7TZL3_9BURK</name>
<dbReference type="EMBL" id="AP024958">
    <property type="protein sequence ID" value="BCZ84412.1"/>
    <property type="molecule type" value="Genomic_DNA"/>
</dbReference>
<reference evidence="1 2" key="1">
    <citation type="journal article" date="2022" name="Front. Microbiol.">
        <title>Identification and characterization of a novel class of self-sufficient cytochrome P450 hydroxylase involved in cyclohexanecarboxylate degradation in Paraburkholderia terrae strain KU-64.</title>
        <authorList>
            <person name="Yamamoto T."/>
            <person name="Hasegawa Y."/>
            <person name="Iwaki H."/>
        </authorList>
    </citation>
    <scope>NUCLEOTIDE SEQUENCE [LARGE SCALE GENOMIC DNA]</scope>
    <source>
        <strain evidence="1 2">KU-64</strain>
    </source>
</reference>
<proteinExistence type="predicted"/>